<dbReference type="AlphaFoldDB" id="A0A022Q2T8"/>
<evidence type="ECO:0000313" key="10">
    <source>
        <dbReference type="Proteomes" id="UP000030748"/>
    </source>
</evidence>
<dbReference type="Gene3D" id="3.40.50.300">
    <property type="entry name" value="P-loop containing nucleotide triphosphate hydrolases"/>
    <property type="match status" value="1"/>
</dbReference>
<dbReference type="GO" id="GO:0006281">
    <property type="term" value="P:DNA repair"/>
    <property type="evidence" value="ECO:0000318"/>
    <property type="project" value="GO_Central"/>
</dbReference>
<evidence type="ECO:0000256" key="8">
    <source>
        <dbReference type="SAM" id="MobiDB-lite"/>
    </source>
</evidence>
<dbReference type="GO" id="GO:0005634">
    <property type="term" value="C:nucleus"/>
    <property type="evidence" value="ECO:0007669"/>
    <property type="project" value="UniProtKB-SubCell"/>
</dbReference>
<comment type="subcellular location">
    <subcellularLocation>
        <location evidence="1">Nucleus</location>
    </subcellularLocation>
</comment>
<dbReference type="GO" id="GO:0005524">
    <property type="term" value="F:ATP binding"/>
    <property type="evidence" value="ECO:0007669"/>
    <property type="project" value="UniProtKB-KW"/>
</dbReference>
<dbReference type="GO" id="GO:0033314">
    <property type="term" value="P:mitotic DNA replication checkpoint signaling"/>
    <property type="evidence" value="ECO:0000318"/>
    <property type="project" value="GO_Central"/>
</dbReference>
<evidence type="ECO:0000256" key="3">
    <source>
        <dbReference type="ARBA" id="ARBA00022741"/>
    </source>
</evidence>
<evidence type="ECO:0000256" key="5">
    <source>
        <dbReference type="ARBA" id="ARBA00022840"/>
    </source>
</evidence>
<feature type="compositionally biased region" description="Basic residues" evidence="8">
    <location>
        <begin position="1"/>
        <end position="10"/>
    </location>
</feature>
<evidence type="ECO:0000256" key="2">
    <source>
        <dbReference type="ARBA" id="ARBA00006168"/>
    </source>
</evidence>
<evidence type="ECO:0000256" key="4">
    <source>
        <dbReference type="ARBA" id="ARBA00022763"/>
    </source>
</evidence>
<dbReference type="SUPFAM" id="SSF52540">
    <property type="entry name" value="P-loop containing nucleoside triphosphate hydrolases"/>
    <property type="match status" value="1"/>
</dbReference>
<keyword evidence="3" id="KW-0547">Nucleotide-binding</keyword>
<keyword evidence="7" id="KW-0131">Cell cycle</keyword>
<feature type="region of interest" description="Disordered" evidence="8">
    <location>
        <begin position="1"/>
        <end position="153"/>
    </location>
</feature>
<accession>A0A022Q2T8</accession>
<name>A0A022Q2T8_ERYGU</name>
<proteinExistence type="inferred from homology"/>
<feature type="compositionally biased region" description="Acidic residues" evidence="8">
    <location>
        <begin position="34"/>
        <end position="43"/>
    </location>
</feature>
<dbReference type="Proteomes" id="UP000030748">
    <property type="component" value="Unassembled WGS sequence"/>
</dbReference>
<gene>
    <name evidence="9" type="ORF">MIMGU_mgv1a020951mg</name>
</gene>
<feature type="compositionally biased region" description="Low complexity" evidence="8">
    <location>
        <begin position="60"/>
        <end position="70"/>
    </location>
</feature>
<evidence type="ECO:0000313" key="9">
    <source>
        <dbReference type="EMBL" id="EYU22957.1"/>
    </source>
</evidence>
<dbReference type="STRING" id="4155.A0A022Q2T8"/>
<evidence type="ECO:0000256" key="6">
    <source>
        <dbReference type="ARBA" id="ARBA00023242"/>
    </source>
</evidence>
<dbReference type="EMBL" id="KI632191">
    <property type="protein sequence ID" value="EYU22957.1"/>
    <property type="molecule type" value="Genomic_DNA"/>
</dbReference>
<evidence type="ECO:0000256" key="1">
    <source>
        <dbReference type="ARBA" id="ARBA00004123"/>
    </source>
</evidence>
<dbReference type="eggNOG" id="KOG1968">
    <property type="taxonomic scope" value="Eukaryota"/>
</dbReference>
<comment type="similarity">
    <text evidence="2">Belongs to the rad17/RAD24 family.</text>
</comment>
<keyword evidence="4" id="KW-0227">DNA damage</keyword>
<evidence type="ECO:0000256" key="7">
    <source>
        <dbReference type="ARBA" id="ARBA00023306"/>
    </source>
</evidence>
<dbReference type="PANTHER" id="PTHR12172">
    <property type="entry name" value="CELL CYCLE CHECKPOINT PROTEIN RAD17"/>
    <property type="match status" value="1"/>
</dbReference>
<dbReference type="PANTHER" id="PTHR12172:SF1">
    <property type="entry name" value="P-LOOP CONTAINING NUCLEOSIDE TRIPHOSPHATE HYDROLASES SUPERFAMILY PROTEIN"/>
    <property type="match status" value="1"/>
</dbReference>
<organism evidence="9 10">
    <name type="scientific">Erythranthe guttata</name>
    <name type="common">Yellow monkey flower</name>
    <name type="synonym">Mimulus guttatus</name>
    <dbReference type="NCBI Taxonomy" id="4155"/>
    <lineage>
        <taxon>Eukaryota</taxon>
        <taxon>Viridiplantae</taxon>
        <taxon>Streptophyta</taxon>
        <taxon>Embryophyta</taxon>
        <taxon>Tracheophyta</taxon>
        <taxon>Spermatophyta</taxon>
        <taxon>Magnoliopsida</taxon>
        <taxon>eudicotyledons</taxon>
        <taxon>Gunneridae</taxon>
        <taxon>Pentapetalae</taxon>
        <taxon>asterids</taxon>
        <taxon>lamiids</taxon>
        <taxon>Lamiales</taxon>
        <taxon>Phrymaceae</taxon>
        <taxon>Erythranthe</taxon>
    </lineage>
</organism>
<feature type="compositionally biased region" description="Basic residues" evidence="8">
    <location>
        <begin position="49"/>
        <end position="59"/>
    </location>
</feature>
<dbReference type="GO" id="GO:0003682">
    <property type="term" value="F:chromatin binding"/>
    <property type="evidence" value="ECO:0000318"/>
    <property type="project" value="GO_Central"/>
</dbReference>
<dbReference type="InterPro" id="IPR027417">
    <property type="entry name" value="P-loop_NTPase"/>
</dbReference>
<sequence length="1140" mass="127758">MEGKNVRRRLVQSTLFPHKESSIKEVGDRHADREDEAEEEEEWCGSSKSRGKSKRKGNSKSKTTPSASTKKASERQQQKRQQNQLISIDSPEKNNEMCSTPCSVAKISVDGRSTPRKLKRQNNSTPRKEKRNSTPNKKMKRGTGETSCGQIPFDLTLDEQPSRTIPDLRLEAKLTAEENSRIFAGKQIHPFFKSWKGGKSGQDLTDSETKLTSFERREKGIAFNPIHVFENVEYSVPKQDVSEKLPIIPEIMSHYHTCQNQPVNYLWTDNYQPQNAKQVCGNAESVKYLSEWLHLWHKRGSLTTRGYMDEDNSIVQDVDHDYQHSDSDTNNGEESLKNVLLVTGPVGSGKSASIYACARDQGFQIIEINSSDWRNGALVKQKFGEAVESHWQREVIDLTHFPDKEDSQDTGSCPIISVAGYNRTGNCQDGIKTLILFEDVDATLYEDHGFITTIQQLAQIAKRPMILTSNSDNPVLPKNLDRFQLCFSVPSVEELLRLVYMVIVCESFIRLSFSSLVLIIAWFSFCFCFCLNSLIICDIYLFIKDIVALCSGNEPHPTYWPVLFDLDAGHSILPKLIEWGYPSQLSELVAEEVVKSLALTEENDGLIDTNMVEDLNDYTTANIHMQDAEPDSIEVKKAAMLRLQGSLLDDVECAQFESNIELFDFSNSPIAFARQSSRRKTNTVLSSDSEDEFSCRSIPLVSAGGDVNAEVFNMEKMPISQFLPTKIDQLPSVPISHSEVDRLEEARYNFEGRIDCSIIEDTCRSPDISSVPESSFVPETEVIHEEDLYSITVSYGHFVNADGANSILQIQDPIPDFGSQSTAPLRLLRKEQETVGHNSDTNTLCDYEEEVGDSLSKSEAHVPRGYQLLDECSRVDFMRSLKSFDKSEAEQVTDDFVKETWKKLRDQCNNIRKYVTEEEKTACQALKLTHGMSNLISDADLLLKDCQVLVSDSLGSSTILSERMHSYSYYDNQLEMSSILAQHGMCFYAKEIASLGSVVGSTNTLDLGSEMLSFSASSVALGKLACQDQKKIDGSNMKTIKSSNLLTSKSDSCVGNIIQSIVPSKSYSAAMGGAFHEYASTLGQISRYEASRLSGCIDNTRKQRRLRLPRHYLSSGSLSMSPEEISLLGRYNSYPKSSSS</sequence>
<reference evidence="9 10" key="1">
    <citation type="journal article" date="2013" name="Proc. Natl. Acad. Sci. U.S.A.">
        <title>Fine-scale variation in meiotic recombination in Mimulus inferred from population shotgun sequencing.</title>
        <authorList>
            <person name="Hellsten U."/>
            <person name="Wright K.M."/>
            <person name="Jenkins J."/>
            <person name="Shu S."/>
            <person name="Yuan Y."/>
            <person name="Wessler S.R."/>
            <person name="Schmutz J."/>
            <person name="Willis J.H."/>
            <person name="Rokhsar D.S."/>
        </authorList>
    </citation>
    <scope>NUCLEOTIDE SEQUENCE [LARGE SCALE GENOMIC DNA]</scope>
    <source>
        <strain evidence="10">cv. DUN x IM62</strain>
    </source>
</reference>
<evidence type="ECO:0008006" key="11">
    <source>
        <dbReference type="Google" id="ProtNLM"/>
    </source>
</evidence>
<protein>
    <recommendedName>
        <fullName evidence="11">AAA+ ATPase domain-containing protein</fullName>
    </recommendedName>
</protein>
<keyword evidence="5" id="KW-0067">ATP-binding</keyword>
<keyword evidence="10" id="KW-1185">Reference proteome</keyword>
<dbReference type="GO" id="GO:0000077">
    <property type="term" value="P:DNA damage checkpoint signaling"/>
    <property type="evidence" value="ECO:0000318"/>
    <property type="project" value="GO_Central"/>
</dbReference>
<dbReference type="InterPro" id="IPR004582">
    <property type="entry name" value="Checkpoint_prot_Rad17_Rad24"/>
</dbReference>
<feature type="compositionally biased region" description="Basic and acidic residues" evidence="8">
    <location>
        <begin position="17"/>
        <end position="33"/>
    </location>
</feature>
<keyword evidence="6" id="KW-0539">Nucleus</keyword>